<reference evidence="1 2" key="1">
    <citation type="submission" date="2019-07" db="EMBL/GenBank/DDBJ databases">
        <title>WGS assembly of Gossypium tomentosum.</title>
        <authorList>
            <person name="Chen Z.J."/>
            <person name="Sreedasyam A."/>
            <person name="Ando A."/>
            <person name="Song Q."/>
            <person name="De L."/>
            <person name="Hulse-Kemp A."/>
            <person name="Ding M."/>
            <person name="Ye W."/>
            <person name="Kirkbride R."/>
            <person name="Jenkins J."/>
            <person name="Plott C."/>
            <person name="Lovell J."/>
            <person name="Lin Y.-M."/>
            <person name="Vaughn R."/>
            <person name="Liu B."/>
            <person name="Li W."/>
            <person name="Simpson S."/>
            <person name="Scheffler B."/>
            <person name="Saski C."/>
            <person name="Grover C."/>
            <person name="Hu G."/>
            <person name="Conover J."/>
            <person name="Carlson J."/>
            <person name="Shu S."/>
            <person name="Boston L."/>
            <person name="Williams M."/>
            <person name="Peterson D."/>
            <person name="Mcgee K."/>
            <person name="Jones D."/>
            <person name="Wendel J."/>
            <person name="Stelly D."/>
            <person name="Grimwood J."/>
            <person name="Schmutz J."/>
        </authorList>
    </citation>
    <scope>NUCLEOTIDE SEQUENCE [LARGE SCALE GENOMIC DNA]</scope>
    <source>
        <strain evidence="1">7179.01</strain>
    </source>
</reference>
<protein>
    <submittedName>
        <fullName evidence="1">Uncharacterized protein</fullName>
    </submittedName>
</protein>
<sequence>MINKDFERAERNTHDLCSFFNKQVQMIFSLGFLQQLLLKTYDRSSKKSFKVQQRFG</sequence>
<evidence type="ECO:0000313" key="1">
    <source>
        <dbReference type="EMBL" id="TYH96409.1"/>
    </source>
</evidence>
<proteinExistence type="predicted"/>
<gene>
    <name evidence="1" type="ORF">ES332_A12G175600v1</name>
</gene>
<evidence type="ECO:0000313" key="2">
    <source>
        <dbReference type="Proteomes" id="UP000322667"/>
    </source>
</evidence>
<name>A0A5D2N0V1_GOSTO</name>
<dbReference type="Proteomes" id="UP000322667">
    <property type="component" value="Chromosome A12"/>
</dbReference>
<dbReference type="AlphaFoldDB" id="A0A5D2N0V1"/>
<dbReference type="EMBL" id="CM017621">
    <property type="protein sequence ID" value="TYH96409.1"/>
    <property type="molecule type" value="Genomic_DNA"/>
</dbReference>
<organism evidence="1 2">
    <name type="scientific">Gossypium tomentosum</name>
    <name type="common">Hawaiian cotton</name>
    <name type="synonym">Gossypium sandvicense</name>
    <dbReference type="NCBI Taxonomy" id="34277"/>
    <lineage>
        <taxon>Eukaryota</taxon>
        <taxon>Viridiplantae</taxon>
        <taxon>Streptophyta</taxon>
        <taxon>Embryophyta</taxon>
        <taxon>Tracheophyta</taxon>
        <taxon>Spermatophyta</taxon>
        <taxon>Magnoliopsida</taxon>
        <taxon>eudicotyledons</taxon>
        <taxon>Gunneridae</taxon>
        <taxon>Pentapetalae</taxon>
        <taxon>rosids</taxon>
        <taxon>malvids</taxon>
        <taxon>Malvales</taxon>
        <taxon>Malvaceae</taxon>
        <taxon>Malvoideae</taxon>
        <taxon>Gossypium</taxon>
    </lineage>
</organism>
<keyword evidence="2" id="KW-1185">Reference proteome</keyword>
<accession>A0A5D2N0V1</accession>